<evidence type="ECO:0000313" key="1">
    <source>
        <dbReference type="EMBL" id="KAI3356932.1"/>
    </source>
</evidence>
<dbReference type="Proteomes" id="UP000831701">
    <property type="component" value="Chromosome 19"/>
</dbReference>
<evidence type="ECO:0000313" key="2">
    <source>
        <dbReference type="Proteomes" id="UP000831701"/>
    </source>
</evidence>
<accession>A0ACB8VPW4</accession>
<keyword evidence="2" id="KW-1185">Reference proteome</keyword>
<protein>
    <submittedName>
        <fullName evidence="1">Uncharacterized protein</fullName>
    </submittedName>
</protein>
<dbReference type="EMBL" id="CM041549">
    <property type="protein sequence ID" value="KAI3356932.1"/>
    <property type="molecule type" value="Genomic_DNA"/>
</dbReference>
<proteinExistence type="predicted"/>
<comment type="caution">
    <text evidence="1">The sequence shown here is derived from an EMBL/GenBank/DDBJ whole genome shotgun (WGS) entry which is preliminary data.</text>
</comment>
<gene>
    <name evidence="1" type="ORF">L3Q82_003571</name>
</gene>
<reference evidence="1" key="1">
    <citation type="submission" date="2022-04" db="EMBL/GenBank/DDBJ databases">
        <title>Jade perch genome.</title>
        <authorList>
            <person name="Chao B."/>
        </authorList>
    </citation>
    <scope>NUCLEOTIDE SEQUENCE</scope>
    <source>
        <strain evidence="1">CB-2022</strain>
    </source>
</reference>
<name>A0ACB8VPW4_9TELE</name>
<sequence>MGYTAQALEWIQILEKYPCSVDGNEGEFHVRASYRRPTNRDEGERKCTRSGEPSAAQRDSTGTKWSLITRAPTPGACGPGLKTLTDYKKKISSAEVMSASLPDELNTFYARFESTSPAVEVQKAQEDHCPPVITRADVCRTLKRINTRKAPGPDGIPGRALKETIIVPVPKKTKILSLNDYHPVALTSTIMKCFERLVKSFITSSIPDSLDPLQFAYRPNRSTEDAIALTLHTALSHLDQRDTYVRMTATVQHSTPSCPPSSSPSSETSGSTAPCVIDWILNFLMTGRPQAVRMGSTSILGILHPDSEHRNPQGCVLSPLLYSLFTHDCVATHSSNTIIKFADDTSLPSLA</sequence>
<organism evidence="1 2">
    <name type="scientific">Scortum barcoo</name>
    <name type="common">barcoo grunter</name>
    <dbReference type="NCBI Taxonomy" id="214431"/>
    <lineage>
        <taxon>Eukaryota</taxon>
        <taxon>Metazoa</taxon>
        <taxon>Chordata</taxon>
        <taxon>Craniata</taxon>
        <taxon>Vertebrata</taxon>
        <taxon>Euteleostomi</taxon>
        <taxon>Actinopterygii</taxon>
        <taxon>Neopterygii</taxon>
        <taxon>Teleostei</taxon>
        <taxon>Neoteleostei</taxon>
        <taxon>Acanthomorphata</taxon>
        <taxon>Eupercaria</taxon>
        <taxon>Centrarchiformes</taxon>
        <taxon>Terapontoidei</taxon>
        <taxon>Terapontidae</taxon>
        <taxon>Scortum</taxon>
    </lineage>
</organism>